<dbReference type="Proteomes" id="UP000310189">
    <property type="component" value="Unassembled WGS sequence"/>
</dbReference>
<comment type="function">
    <text evidence="10">Occurs in almost all aerobically respiring organisms and serves to protect cells from the toxic effects of hydrogen peroxide.</text>
</comment>
<dbReference type="InterPro" id="IPR010582">
    <property type="entry name" value="Catalase_immune_responsive"/>
</dbReference>
<evidence type="ECO:0000256" key="10">
    <source>
        <dbReference type="PIRNR" id="PIRNR038927"/>
    </source>
</evidence>
<dbReference type="GO" id="GO:0042744">
    <property type="term" value="P:hydrogen peroxide catabolic process"/>
    <property type="evidence" value="ECO:0007669"/>
    <property type="project" value="UniProtKB-UniRule"/>
</dbReference>
<keyword evidence="8 10" id="KW-0408">Iron</keyword>
<dbReference type="PROSITE" id="PS51402">
    <property type="entry name" value="CATALASE_3"/>
    <property type="match status" value="1"/>
</dbReference>
<evidence type="ECO:0000313" key="14">
    <source>
        <dbReference type="EMBL" id="TIA90667.1"/>
    </source>
</evidence>
<dbReference type="Gene3D" id="1.20.1370.20">
    <property type="match status" value="1"/>
</dbReference>
<dbReference type="InterPro" id="IPR011614">
    <property type="entry name" value="Catalase_core"/>
</dbReference>
<keyword evidence="4 10" id="KW-0575">Peroxidase</keyword>
<comment type="catalytic activity">
    <reaction evidence="10">
        <text>2 H2O2 = O2 + 2 H2O</text>
        <dbReference type="Rhea" id="RHEA:20309"/>
        <dbReference type="ChEBI" id="CHEBI:15377"/>
        <dbReference type="ChEBI" id="CHEBI:15379"/>
        <dbReference type="ChEBI" id="CHEBI:16240"/>
        <dbReference type="EC" id="1.11.1.6"/>
    </reaction>
</comment>
<keyword evidence="5 10" id="KW-0349">Heme</keyword>
<dbReference type="OrthoDB" id="6880011at2759"/>
<comment type="cofactor">
    <cofactor evidence="1 10 12">
        <name>heme</name>
        <dbReference type="ChEBI" id="CHEBI:30413"/>
    </cofactor>
</comment>
<dbReference type="PANTHER" id="PTHR42821:SF1">
    <property type="entry name" value="CATALASE-B"/>
    <property type="match status" value="1"/>
</dbReference>
<dbReference type="Pfam" id="PF18011">
    <property type="entry name" value="Catalase_C"/>
    <property type="match status" value="1"/>
</dbReference>
<feature type="active site" evidence="11">
    <location>
        <position position="90"/>
    </location>
</feature>
<dbReference type="SUPFAM" id="SSF52317">
    <property type="entry name" value="Class I glutamine amidotransferase-like"/>
    <property type="match status" value="1"/>
</dbReference>
<evidence type="ECO:0000256" key="6">
    <source>
        <dbReference type="ARBA" id="ARBA00022723"/>
    </source>
</evidence>
<feature type="binding site" description="axial binding residue" evidence="12">
    <location>
        <position position="377"/>
    </location>
    <ligand>
        <name>heme</name>
        <dbReference type="ChEBI" id="CHEBI:30413"/>
    </ligand>
    <ligandPart>
        <name>Fe</name>
        <dbReference type="ChEBI" id="CHEBI:18248"/>
    </ligandPart>
</feature>
<evidence type="ECO:0000256" key="2">
    <source>
        <dbReference type="ARBA" id="ARBA00005329"/>
    </source>
</evidence>
<dbReference type="CDD" id="cd03132">
    <property type="entry name" value="GATase1_catalase"/>
    <property type="match status" value="1"/>
</dbReference>
<evidence type="ECO:0000256" key="11">
    <source>
        <dbReference type="PIRSR" id="PIRSR038927-1"/>
    </source>
</evidence>
<accession>A0A4T0FPM9</accession>
<evidence type="ECO:0000256" key="12">
    <source>
        <dbReference type="PIRSR" id="PIRSR038927-2"/>
    </source>
</evidence>
<keyword evidence="7 10" id="KW-0560">Oxidoreductase</keyword>
<gene>
    <name evidence="14" type="ORF">E3P99_01452</name>
</gene>
<dbReference type="GO" id="GO:0020037">
    <property type="term" value="F:heme binding"/>
    <property type="evidence" value="ECO:0007669"/>
    <property type="project" value="UniProtKB-UniRule"/>
</dbReference>
<comment type="caution">
    <text evidence="14">The sequence shown here is derived from an EMBL/GenBank/DDBJ whole genome shotgun (WGS) entry which is preliminary data.</text>
</comment>
<protein>
    <recommendedName>
        <fullName evidence="3 10">Catalase</fullName>
        <ecNumber evidence="3 10">1.11.1.6</ecNumber>
    </recommendedName>
</protein>
<evidence type="ECO:0000256" key="1">
    <source>
        <dbReference type="ARBA" id="ARBA00001971"/>
    </source>
</evidence>
<dbReference type="Pfam" id="PF06628">
    <property type="entry name" value="Catalase-rel"/>
    <property type="match status" value="1"/>
</dbReference>
<dbReference type="InterPro" id="IPR024712">
    <property type="entry name" value="Catalase_clade2"/>
</dbReference>
<dbReference type="InterPro" id="IPR020835">
    <property type="entry name" value="Catalase_sf"/>
</dbReference>
<evidence type="ECO:0000256" key="9">
    <source>
        <dbReference type="ARBA" id="ARBA00023324"/>
    </source>
</evidence>
<sequence length="737" mass="82521">MSSFFFFNYQGINYNPVQQNSKLEQLATATRDIPTEGEGSFHRTTFGAKADNVEVGMKAGRRGPYLLSDPIMRDKVSHFDHERIPERVVHARGDAAHGFFKLHTSLEDVTHAKVLTDLETEVPMFVRFSSVLGSAGAAETAREVRGFASRFYTEEGNWDIVGNNIPVFFIQDGIKFPDLIHAGKPDPKAGLPQAQTAHDNFWDFISLSEESTHMASWALSDVTIPRSYRMIQGFGVNTFVLVNGEGKRTFVKFHWKPHLGKHSLCWDEALKLGGQDPDYLRRDLQMFIDAGIFPKWELGVQLVAEEDEDKFSFDLLDCTKIIPEEEVPIKWVGTMTLNRTVTDQFAENEQVAFCTQNIVPGIDYSDDPMLHTRNFSYFDTQISRLGGINFSQIPINQPIPQACPFLNTLRDGYSSKVIPNGPNYYPNRFGNNPGPASVAQGGLHHPPYKVGGLRQRELGEKFYEYYDQATLHYNSLSDAEKANLVYTATFELGRCDDRGVQERMMDRFKHIDYDFAKNVAANFGIDVGEPVRQNHGRKTDGENPISMLSKHNIFKAEGRLIAMVAPDGFDYQQAIAIQKAFLALGNIVAVIGTRKGPTYGKNGEQLDTQFTFESARSTLFDSLVFLDGNDQYQKTLQLGRAKHWCIEAYAHFKALAVIGSSAEWASKLIPITNKIDDGKSFSVQDGVVVAPNLTNQDTSLFEKLTHGAYDAATFAGAYAGAVAGHRYWHRDNSGLVY</sequence>
<evidence type="ECO:0000313" key="15">
    <source>
        <dbReference type="Proteomes" id="UP000310189"/>
    </source>
</evidence>
<dbReference type="Pfam" id="PF00199">
    <property type="entry name" value="Catalase"/>
    <property type="match status" value="1"/>
</dbReference>
<evidence type="ECO:0000256" key="3">
    <source>
        <dbReference type="ARBA" id="ARBA00012314"/>
    </source>
</evidence>
<dbReference type="AlphaFoldDB" id="A0A4T0FPM9"/>
<dbReference type="PANTHER" id="PTHR42821">
    <property type="entry name" value="CATALASE"/>
    <property type="match status" value="1"/>
</dbReference>
<proteinExistence type="inferred from homology"/>
<dbReference type="EMBL" id="SPNW01000017">
    <property type="protein sequence ID" value="TIA90667.1"/>
    <property type="molecule type" value="Genomic_DNA"/>
</dbReference>
<evidence type="ECO:0000256" key="7">
    <source>
        <dbReference type="ARBA" id="ARBA00023002"/>
    </source>
</evidence>
<dbReference type="GO" id="GO:0004096">
    <property type="term" value="F:catalase activity"/>
    <property type="evidence" value="ECO:0007669"/>
    <property type="project" value="UniProtKB-UniRule"/>
</dbReference>
<evidence type="ECO:0000256" key="4">
    <source>
        <dbReference type="ARBA" id="ARBA00022559"/>
    </source>
</evidence>
<dbReference type="Gene3D" id="3.40.50.880">
    <property type="match status" value="1"/>
</dbReference>
<name>A0A4T0FPM9_9BASI</name>
<dbReference type="InterPro" id="IPR043156">
    <property type="entry name" value="Catalase_clade2_helical"/>
</dbReference>
<dbReference type="PRINTS" id="PR00067">
    <property type="entry name" value="CATALASE"/>
</dbReference>
<keyword evidence="9 10" id="KW-0376">Hydrogen peroxide</keyword>
<dbReference type="SUPFAM" id="SSF56634">
    <property type="entry name" value="Heme-dependent catalase-like"/>
    <property type="match status" value="1"/>
</dbReference>
<dbReference type="InterPro" id="IPR029062">
    <property type="entry name" value="Class_I_gatase-like"/>
</dbReference>
<feature type="domain" description="Catalase core" evidence="13">
    <location>
        <begin position="43"/>
        <end position="433"/>
    </location>
</feature>
<dbReference type="InterPro" id="IPR002226">
    <property type="entry name" value="Catalase_haem_BS"/>
</dbReference>
<dbReference type="SMART" id="SM01060">
    <property type="entry name" value="Catalase"/>
    <property type="match status" value="1"/>
</dbReference>
<organism evidence="14 15">
    <name type="scientific">Wallemia hederae</name>
    <dbReference type="NCBI Taxonomy" id="1540922"/>
    <lineage>
        <taxon>Eukaryota</taxon>
        <taxon>Fungi</taxon>
        <taxon>Dikarya</taxon>
        <taxon>Basidiomycota</taxon>
        <taxon>Wallemiomycotina</taxon>
        <taxon>Wallemiomycetes</taxon>
        <taxon>Wallemiales</taxon>
        <taxon>Wallemiaceae</taxon>
        <taxon>Wallemia</taxon>
    </lineage>
</organism>
<dbReference type="PIRSF" id="PIRSF038927">
    <property type="entry name" value="Catalase_clade2"/>
    <property type="match status" value="1"/>
</dbReference>
<evidence type="ECO:0000259" key="13">
    <source>
        <dbReference type="SMART" id="SM01060"/>
    </source>
</evidence>
<dbReference type="GO" id="GO:0006979">
    <property type="term" value="P:response to oxidative stress"/>
    <property type="evidence" value="ECO:0007669"/>
    <property type="project" value="InterPro"/>
</dbReference>
<keyword evidence="6 10" id="KW-0479">Metal-binding</keyword>
<dbReference type="InterPro" id="IPR018028">
    <property type="entry name" value="Catalase"/>
</dbReference>
<dbReference type="GO" id="GO:0005829">
    <property type="term" value="C:cytosol"/>
    <property type="evidence" value="ECO:0007669"/>
    <property type="project" value="TreeGrafter"/>
</dbReference>
<feature type="active site" evidence="11">
    <location>
        <position position="163"/>
    </location>
</feature>
<dbReference type="InterPro" id="IPR041399">
    <property type="entry name" value="Catalase_large_C"/>
</dbReference>
<dbReference type="GO" id="GO:0046872">
    <property type="term" value="F:metal ion binding"/>
    <property type="evidence" value="ECO:0007669"/>
    <property type="project" value="UniProtKB-KW"/>
</dbReference>
<dbReference type="EC" id="1.11.1.6" evidence="3 10"/>
<dbReference type="Gene3D" id="2.40.180.10">
    <property type="entry name" value="Catalase core domain"/>
    <property type="match status" value="1"/>
</dbReference>
<comment type="similarity">
    <text evidence="2 10">Belongs to the catalase family.</text>
</comment>
<keyword evidence="15" id="KW-1185">Reference proteome</keyword>
<evidence type="ECO:0000256" key="5">
    <source>
        <dbReference type="ARBA" id="ARBA00022617"/>
    </source>
</evidence>
<evidence type="ECO:0000256" key="8">
    <source>
        <dbReference type="ARBA" id="ARBA00023004"/>
    </source>
</evidence>
<dbReference type="PROSITE" id="PS00437">
    <property type="entry name" value="CATALASE_1"/>
    <property type="match status" value="1"/>
</dbReference>
<reference evidence="14 15" key="1">
    <citation type="submission" date="2019-03" db="EMBL/GenBank/DDBJ databases">
        <title>Sequencing 23 genomes of Wallemia ichthyophaga.</title>
        <authorList>
            <person name="Gostincar C."/>
        </authorList>
    </citation>
    <scope>NUCLEOTIDE SEQUENCE [LARGE SCALE GENOMIC DNA]</scope>
    <source>
        <strain evidence="14 15">EXF-5753</strain>
    </source>
</reference>